<reference evidence="12" key="2">
    <citation type="journal article" date="2024" name="Plant">
        <title>Genomic evolution and insights into agronomic trait innovations of Sesamum species.</title>
        <authorList>
            <person name="Miao H."/>
            <person name="Wang L."/>
            <person name="Qu L."/>
            <person name="Liu H."/>
            <person name="Sun Y."/>
            <person name="Le M."/>
            <person name="Wang Q."/>
            <person name="Wei S."/>
            <person name="Zheng Y."/>
            <person name="Lin W."/>
            <person name="Duan Y."/>
            <person name="Cao H."/>
            <person name="Xiong S."/>
            <person name="Wang X."/>
            <person name="Wei L."/>
            <person name="Li C."/>
            <person name="Ma Q."/>
            <person name="Ju M."/>
            <person name="Zhao R."/>
            <person name="Li G."/>
            <person name="Mu C."/>
            <person name="Tian Q."/>
            <person name="Mei H."/>
            <person name="Zhang T."/>
            <person name="Gao T."/>
            <person name="Zhang H."/>
        </authorList>
    </citation>
    <scope>NUCLEOTIDE SEQUENCE</scope>
    <source>
        <strain evidence="12">K16</strain>
    </source>
</reference>
<accession>A0AAE2BVV1</accession>
<dbReference type="GO" id="GO:0005829">
    <property type="term" value="C:cytosol"/>
    <property type="evidence" value="ECO:0007669"/>
    <property type="project" value="TreeGrafter"/>
</dbReference>
<evidence type="ECO:0000256" key="10">
    <source>
        <dbReference type="SAM" id="MobiDB-lite"/>
    </source>
</evidence>
<dbReference type="GO" id="GO:0004365">
    <property type="term" value="F:glyceraldehyde-3-phosphate dehydrogenase (NAD+) (phosphorylating) activity"/>
    <property type="evidence" value="ECO:0007669"/>
    <property type="project" value="UniProtKB-EC"/>
</dbReference>
<protein>
    <recommendedName>
        <fullName evidence="4">glyceraldehyde-3-phosphate dehydrogenase (phosphorylating)</fullName>
        <ecNumber evidence="4">1.2.1.12</ecNumber>
    </recommendedName>
</protein>
<dbReference type="GO" id="GO:0051287">
    <property type="term" value="F:NAD binding"/>
    <property type="evidence" value="ECO:0007669"/>
    <property type="project" value="InterPro"/>
</dbReference>
<dbReference type="PRINTS" id="PR00078">
    <property type="entry name" value="G3PDHDRGNASE"/>
</dbReference>
<comment type="subunit">
    <text evidence="3">Homotetramer.</text>
</comment>
<feature type="domain" description="Glyceraldehyde 3-phosphate dehydrogenase NAD(P) binding" evidence="11">
    <location>
        <begin position="358"/>
        <end position="490"/>
    </location>
</feature>
<comment type="caution">
    <text evidence="12">The sequence shown here is derived from an EMBL/GenBank/DDBJ whole genome shotgun (WGS) entry which is preliminary data.</text>
</comment>
<dbReference type="InterPro" id="IPR020830">
    <property type="entry name" value="GlycerAld_3-P_DH_AS"/>
</dbReference>
<dbReference type="EC" id="1.2.1.12" evidence="4"/>
<evidence type="ECO:0000256" key="5">
    <source>
        <dbReference type="ARBA" id="ARBA00023002"/>
    </source>
</evidence>
<dbReference type="Gene3D" id="3.30.360.10">
    <property type="entry name" value="Dihydrodipicolinate Reductase, domain 2"/>
    <property type="match status" value="1"/>
</dbReference>
<dbReference type="Pfam" id="PF02800">
    <property type="entry name" value="Gp_dh_C"/>
    <property type="match status" value="1"/>
</dbReference>
<dbReference type="InterPro" id="IPR058943">
    <property type="entry name" value="GT-1/4_C"/>
</dbReference>
<reference evidence="12" key="1">
    <citation type="submission" date="2020-06" db="EMBL/GenBank/DDBJ databases">
        <authorList>
            <person name="Li T."/>
            <person name="Hu X."/>
            <person name="Zhang T."/>
            <person name="Song X."/>
            <person name="Zhang H."/>
            <person name="Dai N."/>
            <person name="Sheng W."/>
            <person name="Hou X."/>
            <person name="Wei L."/>
        </authorList>
    </citation>
    <scope>NUCLEOTIDE SEQUENCE</scope>
    <source>
        <strain evidence="12">K16</strain>
        <tissue evidence="12">Leaf</tissue>
    </source>
</reference>
<evidence type="ECO:0000256" key="2">
    <source>
        <dbReference type="ARBA" id="ARBA00007406"/>
    </source>
</evidence>
<dbReference type="InterPro" id="IPR020828">
    <property type="entry name" value="GlycerAld_3-P_DH_NAD(P)-bd"/>
</dbReference>
<dbReference type="Pfam" id="PF26214">
    <property type="entry name" value="Ubiquitin_GT-1"/>
    <property type="match status" value="2"/>
</dbReference>
<dbReference type="PROSITE" id="PS00071">
    <property type="entry name" value="GAPDH"/>
    <property type="match status" value="1"/>
</dbReference>
<dbReference type="InterPro" id="IPR036291">
    <property type="entry name" value="NAD(P)-bd_dom_sf"/>
</dbReference>
<evidence type="ECO:0000313" key="12">
    <source>
        <dbReference type="EMBL" id="KAK4399634.1"/>
    </source>
</evidence>
<comment type="similarity">
    <text evidence="2 9">Belongs to the glyceraldehyde-3-phosphate dehydrogenase family.</text>
</comment>
<comment type="function">
    <text evidence="8">Key enzyme in glycolysis that catalyzes the first step of the pathway by converting D-glyceraldehyde 3-phosphate (G3P) into 3-phospho-D-glyceroyl phosphate. Essential for the maintenance of cellular ATP levels and carbohydrate metabolism.</text>
</comment>
<dbReference type="InterPro" id="IPR020829">
    <property type="entry name" value="GlycerAld_3-P_DH_cat"/>
</dbReference>
<dbReference type="InterPro" id="IPR020831">
    <property type="entry name" value="GlycerAld/Erythrose_P_DH"/>
</dbReference>
<dbReference type="Pfam" id="PF00044">
    <property type="entry name" value="Gp_dh_N"/>
    <property type="match status" value="1"/>
</dbReference>
<evidence type="ECO:0000256" key="7">
    <source>
        <dbReference type="ARBA" id="ARBA00023152"/>
    </source>
</evidence>
<dbReference type="Gene3D" id="3.40.50.720">
    <property type="entry name" value="NAD(P)-binding Rossmann-like Domain"/>
    <property type="match status" value="1"/>
</dbReference>
<organism evidence="12 13">
    <name type="scientific">Sesamum angolense</name>
    <dbReference type="NCBI Taxonomy" id="2727404"/>
    <lineage>
        <taxon>Eukaryota</taxon>
        <taxon>Viridiplantae</taxon>
        <taxon>Streptophyta</taxon>
        <taxon>Embryophyta</taxon>
        <taxon>Tracheophyta</taxon>
        <taxon>Spermatophyta</taxon>
        <taxon>Magnoliopsida</taxon>
        <taxon>eudicotyledons</taxon>
        <taxon>Gunneridae</taxon>
        <taxon>Pentapetalae</taxon>
        <taxon>asterids</taxon>
        <taxon>lamiids</taxon>
        <taxon>Lamiales</taxon>
        <taxon>Pedaliaceae</taxon>
        <taxon>Sesamum</taxon>
    </lineage>
</organism>
<evidence type="ECO:0000259" key="11">
    <source>
        <dbReference type="SMART" id="SM00846"/>
    </source>
</evidence>
<evidence type="ECO:0000256" key="9">
    <source>
        <dbReference type="RuleBase" id="RU000397"/>
    </source>
</evidence>
<proteinExistence type="inferred from homology"/>
<name>A0AAE2BVV1_9LAMI</name>
<dbReference type="CDD" id="cd05214">
    <property type="entry name" value="GAPDH_I_N"/>
    <property type="match status" value="1"/>
</dbReference>
<sequence>MSYYKEIEEILRERSKNGPSWKNSEASNNAGGAGASKVDSFMQFADKGQCRNCRGMEVAILVVGLCDLSSSGFEGGSLCSSGKINVAELGLCCFAYGMQHGSGIDDTGLTFGPVEANGRSALNLERRLDHDGHPLAITAAEAVGASGVSPWNWRETPGSGEQTNTYDGRVITVKLGDYTKRIGIDASAEAIKEAIKSAFRLRTRRAFWLEDEDNVVRSLDRDMPLGNYTLHVDEVSLKMGFLIAGLTIKVCFYEESDPLPVHTEDKTFYTEMISELFLKEMLLNAYDTITPLGKHEDEGVAFHLLHLFSPKFSLVGRNQFSGLWSNSSIPKENEDEKQASGSVAQWIWKDRSFGCEGCSAEDDVDLVAVNDPFISTDYMTYMFKYDSVHGHWKHNEVKMKDEKTLLFGDKPVKVFGFRNPEEIPWGEAGAEFVVESTGVFTDKDKAAAHLKGGAKKVVISAPSKDAPMFVVGVNEKEYKPDLNIVSNASCTTNCLAPLAKAVGKVLPALNGKLTGMSFRVPTVDVSVVDLTVRLEKEATYEEIKAVINSRVIDLIVHMASAA</sequence>
<evidence type="ECO:0000256" key="4">
    <source>
        <dbReference type="ARBA" id="ARBA00013119"/>
    </source>
</evidence>
<dbReference type="GO" id="GO:0006096">
    <property type="term" value="P:glycolytic process"/>
    <property type="evidence" value="ECO:0007669"/>
    <property type="project" value="UniProtKB-KW"/>
</dbReference>
<dbReference type="FunFam" id="3.40.50.720:FF:000266">
    <property type="entry name" value="Glyceraldehyde-3-phosphate dehydrogenase"/>
    <property type="match status" value="1"/>
</dbReference>
<dbReference type="SUPFAM" id="SSF51735">
    <property type="entry name" value="NAD(P)-binding Rossmann-fold domains"/>
    <property type="match status" value="1"/>
</dbReference>
<dbReference type="SUPFAM" id="SSF55347">
    <property type="entry name" value="Glyceraldehyde-3-phosphate dehydrogenase-like, C-terminal domain"/>
    <property type="match status" value="1"/>
</dbReference>
<keyword evidence="5" id="KW-0560">Oxidoreductase</keyword>
<dbReference type="EMBL" id="JACGWL010000006">
    <property type="protein sequence ID" value="KAK4399634.1"/>
    <property type="molecule type" value="Genomic_DNA"/>
</dbReference>
<dbReference type="SMART" id="SM00846">
    <property type="entry name" value="Gp_dh_N"/>
    <property type="match status" value="1"/>
</dbReference>
<evidence type="ECO:0000313" key="13">
    <source>
        <dbReference type="Proteomes" id="UP001289374"/>
    </source>
</evidence>
<keyword evidence="7" id="KW-0324">Glycolysis</keyword>
<evidence type="ECO:0000256" key="3">
    <source>
        <dbReference type="ARBA" id="ARBA00011881"/>
    </source>
</evidence>
<evidence type="ECO:0000256" key="1">
    <source>
        <dbReference type="ARBA" id="ARBA00004869"/>
    </source>
</evidence>
<dbReference type="PANTHER" id="PTHR10836">
    <property type="entry name" value="GLYCERALDEHYDE 3-PHOSPHATE DEHYDROGENASE"/>
    <property type="match status" value="1"/>
</dbReference>
<feature type="region of interest" description="Disordered" evidence="10">
    <location>
        <begin position="15"/>
        <end position="34"/>
    </location>
</feature>
<evidence type="ECO:0000256" key="8">
    <source>
        <dbReference type="ARBA" id="ARBA00025350"/>
    </source>
</evidence>
<gene>
    <name evidence="12" type="ORF">Sango_1069500</name>
</gene>
<dbReference type="AlphaFoldDB" id="A0AAE2BVV1"/>
<keyword evidence="6" id="KW-0520">NAD</keyword>
<keyword evidence="13" id="KW-1185">Reference proteome</keyword>
<comment type="pathway">
    <text evidence="1">Carbohydrate degradation; glycolysis; pyruvate from D-glyceraldehyde 3-phosphate: step 1/5.</text>
</comment>
<dbReference type="Proteomes" id="UP001289374">
    <property type="component" value="Unassembled WGS sequence"/>
</dbReference>
<evidence type="ECO:0000256" key="6">
    <source>
        <dbReference type="ARBA" id="ARBA00023027"/>
    </source>
</evidence>
<dbReference type="PANTHER" id="PTHR10836:SF112">
    <property type="entry name" value="GLYCERALDEHYDE-3-PHOSPHATE DEHYDROGENASE GAPC1, CYTOSOLIC-RELATED"/>
    <property type="match status" value="1"/>
</dbReference>